<dbReference type="AlphaFoldDB" id="A1BFJ6"/>
<dbReference type="RefSeq" id="WP_011744999.1">
    <property type="nucleotide sequence ID" value="NC_008639.1"/>
</dbReference>
<gene>
    <name evidence="1" type="ordered locus">Cpha266_1133</name>
</gene>
<organism evidence="1 2">
    <name type="scientific">Chlorobium phaeobacteroides (strain DSM 266 / SMG 266 / 2430)</name>
    <dbReference type="NCBI Taxonomy" id="290317"/>
    <lineage>
        <taxon>Bacteria</taxon>
        <taxon>Pseudomonadati</taxon>
        <taxon>Chlorobiota</taxon>
        <taxon>Chlorobiia</taxon>
        <taxon>Chlorobiales</taxon>
        <taxon>Chlorobiaceae</taxon>
        <taxon>Chlorobium/Pelodictyon group</taxon>
        <taxon>Chlorobium</taxon>
    </lineage>
</organism>
<evidence type="ECO:0000313" key="1">
    <source>
        <dbReference type="EMBL" id="ABL65173.1"/>
    </source>
</evidence>
<reference evidence="1 2" key="1">
    <citation type="submission" date="2006-12" db="EMBL/GenBank/DDBJ databases">
        <title>Complete sequence of Chlorobium phaeobacteroides DSM 266.</title>
        <authorList>
            <consortium name="US DOE Joint Genome Institute"/>
            <person name="Copeland A."/>
            <person name="Lucas S."/>
            <person name="Lapidus A."/>
            <person name="Barry K."/>
            <person name="Detter J.C."/>
            <person name="Glavina del Rio T."/>
            <person name="Hammon N."/>
            <person name="Israni S."/>
            <person name="Pitluck S."/>
            <person name="Goltsman E."/>
            <person name="Schmutz J."/>
            <person name="Larimer F."/>
            <person name="Land M."/>
            <person name="Hauser L."/>
            <person name="Mikhailova N."/>
            <person name="Li T."/>
            <person name="Overmann J."/>
            <person name="Bryant D.A."/>
            <person name="Richardson P."/>
        </authorList>
    </citation>
    <scope>NUCLEOTIDE SEQUENCE [LARGE SCALE GENOMIC DNA]</scope>
    <source>
        <strain evidence="1 2">DSM 266</strain>
    </source>
</reference>
<sequence>MNESVKKWLDELEDSPAMAIQKLILGYAGVVAWSRSSLRESFIEIYQTHPIALDEAVAGWLEQRLMKLPPENTPTLVWASHLQDLFSALAGLPLPQVARYLRDHLRDIRSWLHPLRRDESLDPEAAYLAALAWAETNQNLEGMWQGLALQSDHEPAYYIDIGLLGLRKTRDELGRLPEKVPSVLLTTLIDLADAYGVSQKTWLLTTRAILGGYRYSRETWIREFTDALVARPDAKKALIWLKEILPNLKVNQDTLLHSSQGIQRASLEEKIIVNVKQKWIESLRAESTIDLSTFNKLAKVQSRRGKKKLITSTVIKYLEVKVVESLKEREKRQSQSRSRVKSLEEWEKPRRYERGRAKFWEEQENRDKRLKFHAILNEVSDIEPEAFDNRNRI</sequence>
<dbReference type="KEGG" id="cph:Cpha266_1133"/>
<keyword evidence="2" id="KW-1185">Reference proteome</keyword>
<evidence type="ECO:0000313" key="2">
    <source>
        <dbReference type="Proteomes" id="UP000008701"/>
    </source>
</evidence>
<dbReference type="EMBL" id="CP000492">
    <property type="protein sequence ID" value="ABL65173.1"/>
    <property type="molecule type" value="Genomic_DNA"/>
</dbReference>
<proteinExistence type="predicted"/>
<accession>A1BFJ6</accession>
<dbReference type="STRING" id="290317.Cpha266_1133"/>
<dbReference type="HOGENOM" id="CLU_701494_0_0_10"/>
<name>A1BFJ6_CHLPD</name>
<dbReference type="Proteomes" id="UP000008701">
    <property type="component" value="Chromosome"/>
</dbReference>
<protein>
    <submittedName>
        <fullName evidence="1">Uncharacterized protein</fullName>
    </submittedName>
</protein>